<keyword evidence="2" id="KW-1185">Reference proteome</keyword>
<proteinExistence type="predicted"/>
<reference evidence="1 2" key="1">
    <citation type="submission" date="2019-04" db="EMBL/GenBank/DDBJ databases">
        <title>An improved genome assembly and genetic linkage map for asparagus bean, Vigna unguiculata ssp. sesquipedialis.</title>
        <authorList>
            <person name="Xia Q."/>
            <person name="Zhang R."/>
            <person name="Dong Y."/>
        </authorList>
    </citation>
    <scope>NUCLEOTIDE SEQUENCE [LARGE SCALE GENOMIC DNA]</scope>
    <source>
        <tissue evidence="1">Leaf</tissue>
    </source>
</reference>
<accession>A0A4D6KXA5</accession>
<gene>
    <name evidence="1" type="ORF">DEO72_LG2g408</name>
</gene>
<protein>
    <submittedName>
        <fullName evidence="1">Uncharacterized protein</fullName>
    </submittedName>
</protein>
<dbReference type="AlphaFoldDB" id="A0A4D6KXA5"/>
<dbReference type="Proteomes" id="UP000501690">
    <property type="component" value="Linkage Group LG2"/>
</dbReference>
<dbReference type="EMBL" id="CP039346">
    <property type="protein sequence ID" value="QCD80089.1"/>
    <property type="molecule type" value="Genomic_DNA"/>
</dbReference>
<organism evidence="1 2">
    <name type="scientific">Vigna unguiculata</name>
    <name type="common">Cowpea</name>
    <dbReference type="NCBI Taxonomy" id="3917"/>
    <lineage>
        <taxon>Eukaryota</taxon>
        <taxon>Viridiplantae</taxon>
        <taxon>Streptophyta</taxon>
        <taxon>Embryophyta</taxon>
        <taxon>Tracheophyta</taxon>
        <taxon>Spermatophyta</taxon>
        <taxon>Magnoliopsida</taxon>
        <taxon>eudicotyledons</taxon>
        <taxon>Gunneridae</taxon>
        <taxon>Pentapetalae</taxon>
        <taxon>rosids</taxon>
        <taxon>fabids</taxon>
        <taxon>Fabales</taxon>
        <taxon>Fabaceae</taxon>
        <taxon>Papilionoideae</taxon>
        <taxon>50 kb inversion clade</taxon>
        <taxon>NPAAA clade</taxon>
        <taxon>indigoferoid/millettioid clade</taxon>
        <taxon>Phaseoleae</taxon>
        <taxon>Vigna</taxon>
    </lineage>
</organism>
<evidence type="ECO:0000313" key="2">
    <source>
        <dbReference type="Proteomes" id="UP000501690"/>
    </source>
</evidence>
<evidence type="ECO:0000313" key="1">
    <source>
        <dbReference type="EMBL" id="QCD80089.1"/>
    </source>
</evidence>
<name>A0A4D6KXA5_VIGUN</name>
<sequence length="112" mass="12123">MDVGREGNGRQPGLWVCERRRGKVLARARRGEKKVMGRGVTELPCGCVQGEEGGVSGNRASCGRELVLGGGIDKLTIGMELRREVGSFSVYADTQHNIDAMTNFFPSNQHGC</sequence>